<evidence type="ECO:0000256" key="5">
    <source>
        <dbReference type="ARBA" id="ARBA00016034"/>
    </source>
</evidence>
<evidence type="ECO:0000256" key="3">
    <source>
        <dbReference type="ARBA" id="ARBA00004496"/>
    </source>
</evidence>
<dbReference type="Gene3D" id="3.30.470.30">
    <property type="entry name" value="DNA ligase/mRNA capping enzyme"/>
    <property type="match status" value="1"/>
</dbReference>
<comment type="function">
    <text evidence="1">Functions as an U snRNP-specific nuclear import adapter. Involved in the trimethylguanosine (m3G)-cap-dependent nuclear import of U snRNPs. Binds specifically to the terminal m3G-cap U snRNAs.</text>
</comment>
<evidence type="ECO:0000256" key="8">
    <source>
        <dbReference type="ARBA" id="ARBA00022884"/>
    </source>
</evidence>
<dbReference type="CDD" id="cd09232">
    <property type="entry name" value="Snurportin-1_C"/>
    <property type="match status" value="1"/>
</dbReference>
<dbReference type="InterPro" id="IPR024721">
    <property type="entry name" value="Snurportin-1_N"/>
</dbReference>
<gene>
    <name evidence="13" type="primary">LOC105850724</name>
</gene>
<keyword evidence="6" id="KW-0813">Transport</keyword>
<dbReference type="RefSeq" id="XP_065672662.1">
    <property type="nucleotide sequence ID" value="XM_065816590.1"/>
</dbReference>
<feature type="domain" description="Snurportin-1 N-terminal" evidence="10">
    <location>
        <begin position="24"/>
        <end position="64"/>
    </location>
</feature>
<evidence type="ECO:0000256" key="4">
    <source>
        <dbReference type="ARBA" id="ARBA00007540"/>
    </source>
</evidence>
<dbReference type="PANTHER" id="PTHR13403">
    <property type="entry name" value="SNURPORTIN1 RNUT1 PROTEIN RNA, U TRANSPORTER 1"/>
    <property type="match status" value="1"/>
</dbReference>
<evidence type="ECO:0000259" key="11">
    <source>
        <dbReference type="Pfam" id="PF21974"/>
    </source>
</evidence>
<organism evidence="12 13">
    <name type="scientific">Hydra vulgaris</name>
    <name type="common">Hydra</name>
    <name type="synonym">Hydra attenuata</name>
    <dbReference type="NCBI Taxonomy" id="6087"/>
    <lineage>
        <taxon>Eukaryota</taxon>
        <taxon>Metazoa</taxon>
        <taxon>Cnidaria</taxon>
        <taxon>Hydrozoa</taxon>
        <taxon>Hydroidolina</taxon>
        <taxon>Anthoathecata</taxon>
        <taxon>Aplanulata</taxon>
        <taxon>Hydridae</taxon>
        <taxon>Hydra</taxon>
    </lineage>
</organism>
<keyword evidence="7" id="KW-0963">Cytoplasm</keyword>
<comment type="similarity">
    <text evidence="4">Belongs to the snurportin family.</text>
</comment>
<keyword evidence="9" id="KW-0539">Nucleus</keyword>
<proteinExistence type="inferred from homology"/>
<evidence type="ECO:0000313" key="12">
    <source>
        <dbReference type="Proteomes" id="UP001652625"/>
    </source>
</evidence>
<dbReference type="GeneID" id="105850724"/>
<dbReference type="Pfam" id="PF21974">
    <property type="entry name" value="SPN1_m3Gcap_bd"/>
    <property type="match status" value="1"/>
</dbReference>
<sequence>MSDDVLEIFSLGIGGSIYDTTKEHPRLGEYKGRFFKSGEQQNRRREYLEQQKKNRFDAVSYARKLADGDLNEEDFTQASMEVEEFSKCEKQRNKKRFNPYKNQLMLSEWLVDAPPDLESDWIMMLSPVGKRVLIVAHKGSTSAYSKNGYCLNKFPSLLPGGSFKSWHSSAKQSFTLLDCIYDEVNRTFWILDLMFYKGVCFYESEKDFRLFWITTMLLEDSEDLNQNTEANPFKFLPCPHVSCSETSIFNILAKPHDFQIDGVLFYHRLSQYRPGRNPLVGWLKPYMIPDILGIEVPVINTNDAPVEFNRDVLMEANKKLQKTTKDTSLVVSKSLNSDISIK</sequence>
<dbReference type="InterPro" id="IPR047857">
    <property type="entry name" value="Snurportin1_C"/>
</dbReference>
<evidence type="ECO:0000313" key="13">
    <source>
        <dbReference type="RefSeq" id="XP_065672662.1"/>
    </source>
</evidence>
<protein>
    <recommendedName>
        <fullName evidence="5">Snurportin-1</fullName>
    </recommendedName>
</protein>
<evidence type="ECO:0000256" key="1">
    <source>
        <dbReference type="ARBA" id="ARBA00003975"/>
    </source>
</evidence>
<dbReference type="InterPro" id="IPR017336">
    <property type="entry name" value="Snurportin-1"/>
</dbReference>
<comment type="subcellular location">
    <subcellularLocation>
        <location evidence="3">Cytoplasm</location>
    </subcellularLocation>
    <subcellularLocation>
        <location evidence="2">Nucleus</location>
    </subcellularLocation>
</comment>
<accession>A0ABM4DE19</accession>
<evidence type="ECO:0000256" key="7">
    <source>
        <dbReference type="ARBA" id="ARBA00022490"/>
    </source>
</evidence>
<name>A0ABM4DE19_HYDVU</name>
<evidence type="ECO:0000256" key="2">
    <source>
        <dbReference type="ARBA" id="ARBA00004123"/>
    </source>
</evidence>
<dbReference type="PANTHER" id="PTHR13403:SF6">
    <property type="entry name" value="SNURPORTIN-1"/>
    <property type="match status" value="1"/>
</dbReference>
<feature type="domain" description="Snurportin-1 m3G cap-binding" evidence="11">
    <location>
        <begin position="103"/>
        <end position="285"/>
    </location>
</feature>
<dbReference type="Proteomes" id="UP001652625">
    <property type="component" value="Chromosome 13"/>
</dbReference>
<evidence type="ECO:0000259" key="10">
    <source>
        <dbReference type="Pfam" id="PF11538"/>
    </source>
</evidence>
<dbReference type="SUPFAM" id="SSF56091">
    <property type="entry name" value="DNA ligase/mRNA capping enzyme, catalytic domain"/>
    <property type="match status" value="1"/>
</dbReference>
<keyword evidence="8" id="KW-0694">RNA-binding</keyword>
<evidence type="ECO:0000256" key="9">
    <source>
        <dbReference type="ARBA" id="ARBA00023242"/>
    </source>
</evidence>
<evidence type="ECO:0000256" key="6">
    <source>
        <dbReference type="ARBA" id="ARBA00022448"/>
    </source>
</evidence>
<dbReference type="Pfam" id="PF11538">
    <property type="entry name" value="Snurportin1"/>
    <property type="match status" value="1"/>
</dbReference>
<keyword evidence="12" id="KW-1185">Reference proteome</keyword>
<reference evidence="13" key="1">
    <citation type="submission" date="2025-08" db="UniProtKB">
        <authorList>
            <consortium name="RefSeq"/>
        </authorList>
    </citation>
    <scope>IDENTIFICATION</scope>
</reference>